<name>E3QZR0_COLGM</name>
<accession>E3QZR0</accession>
<organism evidence="2">
    <name type="scientific">Colletotrichum graminicola (strain M1.001 / M2 / FGSC 10212)</name>
    <name type="common">Maize anthracnose fungus</name>
    <name type="synonym">Glomerella graminicola</name>
    <dbReference type="NCBI Taxonomy" id="645133"/>
    <lineage>
        <taxon>Eukaryota</taxon>
        <taxon>Fungi</taxon>
        <taxon>Dikarya</taxon>
        <taxon>Ascomycota</taxon>
        <taxon>Pezizomycotina</taxon>
        <taxon>Sordariomycetes</taxon>
        <taxon>Hypocreomycetidae</taxon>
        <taxon>Glomerellales</taxon>
        <taxon>Glomerellaceae</taxon>
        <taxon>Colletotrichum</taxon>
        <taxon>Colletotrichum graminicola species complex</taxon>
    </lineage>
</organism>
<sequence length="178" mass="19699">MEMANLTDIKDVLYHWINNDGGARDGRVGNTISNGYFEKGGWEGWAQVEIANVIKAKYSGLGVTREDGVYEGSLARSDLVLVNEASGVRNVIELKCQRGSASTNSKWIVQQVIDDAGKLQRTLKPEFRPAKCFAVGIAVTPDAIAEVKDDANWGSIRWTGQFCKNEQILTFWVETDVE</sequence>
<dbReference type="HOGENOM" id="CLU_1539729_0_0_1"/>
<protein>
    <submittedName>
        <fullName evidence="1">Uncharacterized protein</fullName>
    </submittedName>
</protein>
<dbReference type="eggNOG" id="ENOG502T4P8">
    <property type="taxonomic scope" value="Eukaryota"/>
</dbReference>
<gene>
    <name evidence="1" type="ORF">GLRG_11493</name>
</gene>
<proteinExistence type="predicted"/>
<dbReference type="STRING" id="645133.E3QZR0"/>
<keyword evidence="2" id="KW-1185">Reference proteome</keyword>
<dbReference type="GeneID" id="24416857"/>
<reference evidence="2" key="1">
    <citation type="journal article" date="2012" name="Nat. Genet.">
        <title>Lifestyle transitions in plant pathogenic Colletotrichum fungi deciphered by genome and transcriptome analyses.</title>
        <authorList>
            <person name="O'Connell R.J."/>
            <person name="Thon M.R."/>
            <person name="Hacquard S."/>
            <person name="Amyotte S.G."/>
            <person name="Kleemann J."/>
            <person name="Torres M.F."/>
            <person name="Damm U."/>
            <person name="Buiate E.A."/>
            <person name="Epstein L."/>
            <person name="Alkan N."/>
            <person name="Altmueller J."/>
            <person name="Alvarado-Balderrama L."/>
            <person name="Bauser C.A."/>
            <person name="Becker C."/>
            <person name="Birren B.W."/>
            <person name="Chen Z."/>
            <person name="Choi J."/>
            <person name="Crouch J.A."/>
            <person name="Duvick J.P."/>
            <person name="Farman M.A."/>
            <person name="Gan P."/>
            <person name="Heiman D."/>
            <person name="Henrissat B."/>
            <person name="Howard R.J."/>
            <person name="Kabbage M."/>
            <person name="Koch C."/>
            <person name="Kracher B."/>
            <person name="Kubo Y."/>
            <person name="Law A.D."/>
            <person name="Lebrun M.-H."/>
            <person name="Lee Y.-H."/>
            <person name="Miyara I."/>
            <person name="Moore N."/>
            <person name="Neumann U."/>
            <person name="Nordstroem K."/>
            <person name="Panaccione D.G."/>
            <person name="Panstruga R."/>
            <person name="Place M."/>
            <person name="Proctor R.H."/>
            <person name="Prusky D."/>
            <person name="Rech G."/>
            <person name="Reinhardt R."/>
            <person name="Rollins J.A."/>
            <person name="Rounsley S."/>
            <person name="Schardl C.L."/>
            <person name="Schwartz D.C."/>
            <person name="Shenoy N."/>
            <person name="Shirasu K."/>
            <person name="Sikhakolli U.R."/>
            <person name="Stueber K."/>
            <person name="Sukno S.A."/>
            <person name="Sweigard J.A."/>
            <person name="Takano Y."/>
            <person name="Takahara H."/>
            <person name="Trail F."/>
            <person name="van der Does H.C."/>
            <person name="Voll L.M."/>
            <person name="Will I."/>
            <person name="Young S."/>
            <person name="Zeng Q."/>
            <person name="Zhang J."/>
            <person name="Zhou S."/>
            <person name="Dickman M.B."/>
            <person name="Schulze-Lefert P."/>
            <person name="Ver Loren van Themaat E."/>
            <person name="Ma L.-J."/>
            <person name="Vaillancourt L.J."/>
        </authorList>
    </citation>
    <scope>NUCLEOTIDE SEQUENCE [LARGE SCALE GENOMIC DNA]</scope>
    <source>
        <strain evidence="2">M1.001 / M2 / FGSC 10212</strain>
    </source>
</reference>
<dbReference type="EMBL" id="GG697420">
    <property type="protein sequence ID" value="EFQ36348.1"/>
    <property type="molecule type" value="Genomic_DNA"/>
</dbReference>
<dbReference type="VEuPathDB" id="FungiDB:GLRG_11493"/>
<evidence type="ECO:0000313" key="2">
    <source>
        <dbReference type="Proteomes" id="UP000008782"/>
    </source>
</evidence>
<dbReference type="Proteomes" id="UP000008782">
    <property type="component" value="Unassembled WGS sequence"/>
</dbReference>
<evidence type="ECO:0000313" key="1">
    <source>
        <dbReference type="EMBL" id="EFQ36348.1"/>
    </source>
</evidence>
<dbReference type="RefSeq" id="XP_008100368.1">
    <property type="nucleotide sequence ID" value="XM_008102177.1"/>
</dbReference>
<dbReference type="AlphaFoldDB" id="E3QZR0"/>
<dbReference type="OrthoDB" id="4398476at2759"/>